<dbReference type="InterPro" id="IPR008792">
    <property type="entry name" value="PQQD"/>
</dbReference>
<dbReference type="Pfam" id="PF05402">
    <property type="entry name" value="PqqD"/>
    <property type="match status" value="1"/>
</dbReference>
<evidence type="ECO:0000313" key="1">
    <source>
        <dbReference type="EMBL" id="MFC3674917.1"/>
    </source>
</evidence>
<organism evidence="1 2">
    <name type="scientific">Ferrovibrio xuzhouensis</name>
    <dbReference type="NCBI Taxonomy" id="1576914"/>
    <lineage>
        <taxon>Bacteria</taxon>
        <taxon>Pseudomonadati</taxon>
        <taxon>Pseudomonadota</taxon>
        <taxon>Alphaproteobacteria</taxon>
        <taxon>Rhodospirillales</taxon>
        <taxon>Rhodospirillaceae</taxon>
        <taxon>Ferrovibrio</taxon>
    </lineage>
</organism>
<evidence type="ECO:0000313" key="2">
    <source>
        <dbReference type="Proteomes" id="UP001595711"/>
    </source>
</evidence>
<name>A0ABV7VDA7_9PROT</name>
<protein>
    <submittedName>
        <fullName evidence="1">PqqD family protein</fullName>
    </submittedName>
</protein>
<accession>A0ABV7VDA7</accession>
<gene>
    <name evidence="1" type="ORF">ACFOOQ_05125</name>
</gene>
<comment type="caution">
    <text evidence="1">The sequence shown here is derived from an EMBL/GenBank/DDBJ whole genome shotgun (WGS) entry which is preliminary data.</text>
</comment>
<keyword evidence="2" id="KW-1185">Reference proteome</keyword>
<dbReference type="RefSeq" id="WP_379722495.1">
    <property type="nucleotide sequence ID" value="NZ_JBHRYJ010000001.1"/>
</dbReference>
<proteinExistence type="predicted"/>
<dbReference type="EMBL" id="JBHRYJ010000001">
    <property type="protein sequence ID" value="MFC3674917.1"/>
    <property type="molecule type" value="Genomic_DNA"/>
</dbReference>
<sequence>MSLAFRPGAPATSKEAGPKPRATALRYYGDEFVFDTVSGVFYRMSPAACFLLHALDEGKSPQDLPPLLQREYQLDASTAVRDTELFLNDLAALEPLSRLNAK</sequence>
<reference evidence="2" key="1">
    <citation type="journal article" date="2019" name="Int. J. Syst. Evol. Microbiol.">
        <title>The Global Catalogue of Microorganisms (GCM) 10K type strain sequencing project: providing services to taxonomists for standard genome sequencing and annotation.</title>
        <authorList>
            <consortium name="The Broad Institute Genomics Platform"/>
            <consortium name="The Broad Institute Genome Sequencing Center for Infectious Disease"/>
            <person name="Wu L."/>
            <person name="Ma J."/>
        </authorList>
    </citation>
    <scope>NUCLEOTIDE SEQUENCE [LARGE SCALE GENOMIC DNA]</scope>
    <source>
        <strain evidence="2">KCTC 42182</strain>
    </source>
</reference>
<dbReference type="Proteomes" id="UP001595711">
    <property type="component" value="Unassembled WGS sequence"/>
</dbReference>